<evidence type="ECO:0000313" key="2">
    <source>
        <dbReference type="EMBL" id="GGF41617.1"/>
    </source>
</evidence>
<gene>
    <name evidence="2" type="ORF">GCM10011339_32680</name>
</gene>
<sequence length="205" mass="23526">MKQQQVLLGIVGVVVLAAVGYMFFGGQNSEDYRQKILDERERQYKFLRYNDESPLTDKQKLAFDSLVCFPVDEKYSVRARMVPLQQKQLLEIPMTDGSMETYVKHSYVDFELEGKSCRLLLLQAADEPDKKNFFLPFADETSGELTYGGGRYLNLRQDGMNSITIDFNLAYNPYCAYNPDFACPIPPKENILDLPIKAGEKNYLK</sequence>
<dbReference type="PANTHER" id="PTHR41913:SF1">
    <property type="entry name" value="DUF1684 DOMAIN-CONTAINING PROTEIN"/>
    <property type="match status" value="1"/>
</dbReference>
<comment type="caution">
    <text evidence="2">The sequence shown here is derived from an EMBL/GenBank/DDBJ whole genome shotgun (WGS) entry which is preliminary data.</text>
</comment>
<dbReference type="InterPro" id="IPR012467">
    <property type="entry name" value="DUF1684"/>
</dbReference>
<keyword evidence="1" id="KW-1133">Transmembrane helix</keyword>
<keyword evidence="1" id="KW-0812">Transmembrane</keyword>
<evidence type="ECO:0000256" key="1">
    <source>
        <dbReference type="SAM" id="Phobius"/>
    </source>
</evidence>
<organism evidence="2 3">
    <name type="scientific">Echinicola rosea</name>
    <dbReference type="NCBI Taxonomy" id="1807691"/>
    <lineage>
        <taxon>Bacteria</taxon>
        <taxon>Pseudomonadati</taxon>
        <taxon>Bacteroidota</taxon>
        <taxon>Cytophagia</taxon>
        <taxon>Cytophagales</taxon>
        <taxon>Cyclobacteriaceae</taxon>
        <taxon>Echinicola</taxon>
    </lineage>
</organism>
<dbReference type="Pfam" id="PF07920">
    <property type="entry name" value="DUF1684"/>
    <property type="match status" value="1"/>
</dbReference>
<keyword evidence="3" id="KW-1185">Reference proteome</keyword>
<dbReference type="PANTHER" id="PTHR41913">
    <property type="entry name" value="DUF1684 DOMAIN-CONTAINING PROTEIN"/>
    <property type="match status" value="1"/>
</dbReference>
<proteinExistence type="predicted"/>
<dbReference type="EMBL" id="BMIU01000018">
    <property type="protein sequence ID" value="GGF41617.1"/>
    <property type="molecule type" value="Genomic_DNA"/>
</dbReference>
<name>A0ABQ1V7W6_9BACT</name>
<evidence type="ECO:0008006" key="4">
    <source>
        <dbReference type="Google" id="ProtNLM"/>
    </source>
</evidence>
<dbReference type="RefSeq" id="WP_137400733.1">
    <property type="nucleotide sequence ID" value="NZ_BMIU01000018.1"/>
</dbReference>
<protein>
    <recommendedName>
        <fullName evidence="4">DUF1684 domain-containing protein</fullName>
    </recommendedName>
</protein>
<keyword evidence="1" id="KW-0472">Membrane</keyword>
<reference evidence="3" key="1">
    <citation type="journal article" date="2019" name="Int. J. Syst. Evol. Microbiol.">
        <title>The Global Catalogue of Microorganisms (GCM) 10K type strain sequencing project: providing services to taxonomists for standard genome sequencing and annotation.</title>
        <authorList>
            <consortium name="The Broad Institute Genomics Platform"/>
            <consortium name="The Broad Institute Genome Sequencing Center for Infectious Disease"/>
            <person name="Wu L."/>
            <person name="Ma J."/>
        </authorList>
    </citation>
    <scope>NUCLEOTIDE SEQUENCE [LARGE SCALE GENOMIC DNA]</scope>
    <source>
        <strain evidence="3">CGMCC 1.15407</strain>
    </source>
</reference>
<dbReference type="Proteomes" id="UP000647339">
    <property type="component" value="Unassembled WGS sequence"/>
</dbReference>
<evidence type="ECO:0000313" key="3">
    <source>
        <dbReference type="Proteomes" id="UP000647339"/>
    </source>
</evidence>
<feature type="transmembrane region" description="Helical" evidence="1">
    <location>
        <begin position="6"/>
        <end position="24"/>
    </location>
</feature>
<accession>A0ABQ1V7W6</accession>